<dbReference type="EMBL" id="JAWZYT010000116">
    <property type="protein sequence ID" value="KAK4327867.1"/>
    <property type="molecule type" value="Genomic_DNA"/>
</dbReference>
<sequence length="333" mass="37748">MEIRVLWCVGGVVMVCSMVTLFTTPTTAYVTAFPEEPDIDGIRVFSGPCVYMCVLYYSGDGGWAIAEFLASLVPYPTVSSLLLAIIHAWEPKPQDNYWDHVKDNVAQVCGDFINQQNLQQVAVYKQDLLGLLRSYERADITSDGTYPDKNTVADSITTSVIANRYLTEAALLPSSMTVDFADIASVHTLILKDVAESYTITGGEVSRWWVDLNRELDHYITYAVWLEAETITWRDTKIQCLMDIDHGGYDEYVITDEVRVYTESCKQLHVSEGEEGPCTSFCDLYQFQVNRDDVTWLRHNLGVAREQWGRLKLQADAMAKLASKYYNPFTRDQ</sequence>
<accession>A0AAE1QMJ8</accession>
<dbReference type="InterPro" id="IPR036716">
    <property type="entry name" value="Pest_crys_N_sf"/>
</dbReference>
<name>A0AAE1QMJ8_9EUCA</name>
<dbReference type="Proteomes" id="UP001292094">
    <property type="component" value="Unassembled WGS sequence"/>
</dbReference>
<proteinExistence type="predicted"/>
<dbReference type="AlphaFoldDB" id="A0AAE1QMJ8"/>
<dbReference type="GO" id="GO:0090729">
    <property type="term" value="F:toxin activity"/>
    <property type="evidence" value="ECO:0007669"/>
    <property type="project" value="InterPro"/>
</dbReference>
<comment type="caution">
    <text evidence="1">The sequence shown here is derived from an EMBL/GenBank/DDBJ whole genome shotgun (WGS) entry which is preliminary data.</text>
</comment>
<evidence type="ECO:0000313" key="1">
    <source>
        <dbReference type="EMBL" id="KAK4327867.1"/>
    </source>
</evidence>
<protein>
    <submittedName>
        <fullName evidence="1">Uncharacterized protein</fullName>
    </submittedName>
</protein>
<dbReference type="Gene3D" id="1.20.190.10">
    <property type="entry name" value="Pesticidal crystal protein, N-terminal domain"/>
    <property type="match status" value="1"/>
</dbReference>
<keyword evidence="2" id="KW-1185">Reference proteome</keyword>
<gene>
    <name evidence="1" type="ORF">Pmani_001674</name>
</gene>
<dbReference type="SUPFAM" id="SSF56849">
    <property type="entry name" value="delta-Endotoxin (insectocide), N-terminal domain"/>
    <property type="match status" value="1"/>
</dbReference>
<reference evidence="1" key="1">
    <citation type="submission" date="2023-11" db="EMBL/GenBank/DDBJ databases">
        <title>Genome assemblies of two species of porcelain crab, Petrolisthes cinctipes and Petrolisthes manimaculis (Anomura: Porcellanidae).</title>
        <authorList>
            <person name="Angst P."/>
        </authorList>
    </citation>
    <scope>NUCLEOTIDE SEQUENCE</scope>
    <source>
        <strain evidence="1">PB745_02</strain>
        <tissue evidence="1">Gill</tissue>
    </source>
</reference>
<organism evidence="1 2">
    <name type="scientific">Petrolisthes manimaculis</name>
    <dbReference type="NCBI Taxonomy" id="1843537"/>
    <lineage>
        <taxon>Eukaryota</taxon>
        <taxon>Metazoa</taxon>
        <taxon>Ecdysozoa</taxon>
        <taxon>Arthropoda</taxon>
        <taxon>Crustacea</taxon>
        <taxon>Multicrustacea</taxon>
        <taxon>Malacostraca</taxon>
        <taxon>Eumalacostraca</taxon>
        <taxon>Eucarida</taxon>
        <taxon>Decapoda</taxon>
        <taxon>Pleocyemata</taxon>
        <taxon>Anomura</taxon>
        <taxon>Galatheoidea</taxon>
        <taxon>Porcellanidae</taxon>
        <taxon>Petrolisthes</taxon>
    </lineage>
</organism>
<evidence type="ECO:0000313" key="2">
    <source>
        <dbReference type="Proteomes" id="UP001292094"/>
    </source>
</evidence>